<accession>K6YTF8</accession>
<keyword evidence="7 9" id="KW-1133">Transmembrane helix</keyword>
<protein>
    <recommendedName>
        <fullName evidence="3">UPF0208 membrane protein YfbV</fullName>
    </recommendedName>
</protein>
<keyword evidence="8 9" id="KW-0472">Membrane</keyword>
<evidence type="ECO:0000256" key="1">
    <source>
        <dbReference type="ARBA" id="ARBA00004429"/>
    </source>
</evidence>
<keyword evidence="4" id="KW-1003">Cell membrane</keyword>
<dbReference type="GO" id="GO:0005886">
    <property type="term" value="C:plasma membrane"/>
    <property type="evidence" value="ECO:0007669"/>
    <property type="project" value="UniProtKB-SubCell"/>
</dbReference>
<evidence type="ECO:0000313" key="11">
    <source>
        <dbReference type="Proteomes" id="UP000006334"/>
    </source>
</evidence>
<dbReference type="RefSeq" id="WP_008844391.1">
    <property type="nucleotide sequence ID" value="NZ_BAEN01000038.1"/>
</dbReference>
<organism evidence="10 11">
    <name type="scientific">Aliiglaciecola lipolytica E3</name>
    <dbReference type="NCBI Taxonomy" id="1127673"/>
    <lineage>
        <taxon>Bacteria</taxon>
        <taxon>Pseudomonadati</taxon>
        <taxon>Pseudomonadota</taxon>
        <taxon>Gammaproteobacteria</taxon>
        <taxon>Alteromonadales</taxon>
        <taxon>Alteromonadaceae</taxon>
        <taxon>Aliiglaciecola</taxon>
    </lineage>
</organism>
<comment type="caution">
    <text evidence="10">The sequence shown here is derived from an EMBL/GenBank/DDBJ whole genome shotgun (WGS) entry which is preliminary data.</text>
</comment>
<evidence type="ECO:0000256" key="5">
    <source>
        <dbReference type="ARBA" id="ARBA00022519"/>
    </source>
</evidence>
<evidence type="ECO:0000256" key="8">
    <source>
        <dbReference type="ARBA" id="ARBA00023136"/>
    </source>
</evidence>
<dbReference type="Proteomes" id="UP000006334">
    <property type="component" value="Unassembled WGS sequence"/>
</dbReference>
<evidence type="ECO:0000313" key="10">
    <source>
        <dbReference type="EMBL" id="GAC14575.1"/>
    </source>
</evidence>
<comment type="similarity">
    <text evidence="2">Belongs to the UPF0208 family.</text>
</comment>
<evidence type="ECO:0000256" key="7">
    <source>
        <dbReference type="ARBA" id="ARBA00022989"/>
    </source>
</evidence>
<comment type="subcellular location">
    <subcellularLocation>
        <location evidence="1">Cell inner membrane</location>
        <topology evidence="1">Multi-pass membrane protein</topology>
    </subcellularLocation>
</comment>
<proteinExistence type="inferred from homology"/>
<dbReference type="EMBL" id="BAEN01000038">
    <property type="protein sequence ID" value="GAC14575.1"/>
    <property type="molecule type" value="Genomic_DNA"/>
</dbReference>
<dbReference type="Pfam" id="PF04217">
    <property type="entry name" value="DUF412"/>
    <property type="match status" value="1"/>
</dbReference>
<dbReference type="NCBIfam" id="NF002493">
    <property type="entry name" value="PRK01816.1"/>
    <property type="match status" value="1"/>
</dbReference>
<keyword evidence="11" id="KW-1185">Reference proteome</keyword>
<evidence type="ECO:0000256" key="6">
    <source>
        <dbReference type="ARBA" id="ARBA00022692"/>
    </source>
</evidence>
<feature type="transmembrane region" description="Helical" evidence="9">
    <location>
        <begin position="67"/>
        <end position="86"/>
    </location>
</feature>
<gene>
    <name evidence="10" type="ORF">GLIP_1947</name>
</gene>
<dbReference type="STRING" id="1127673.GLIP_1947"/>
<keyword evidence="6 9" id="KW-0812">Transmembrane</keyword>
<sequence>MSQSMTGLFKDGQEYMTTWPMQKQLNAIFPEYRVINATKFSIRVMPPLAVLSAFAIINFYGDSFIPQGIAIGAFFLSLPMQGLMWLGHRSNQTLPPALRAWYQEIHHKMQLQGVKVSQQTSKPRYKELAKLLKTAFSELDKVFTKQWF</sequence>
<dbReference type="InterPro" id="IPR007334">
    <property type="entry name" value="UPF0208"/>
</dbReference>
<evidence type="ECO:0000256" key="3">
    <source>
        <dbReference type="ARBA" id="ARBA00018831"/>
    </source>
</evidence>
<dbReference type="AlphaFoldDB" id="K6YTF8"/>
<evidence type="ECO:0000256" key="9">
    <source>
        <dbReference type="SAM" id="Phobius"/>
    </source>
</evidence>
<dbReference type="eggNOG" id="COG3092">
    <property type="taxonomic scope" value="Bacteria"/>
</dbReference>
<name>K6YTF8_9ALTE</name>
<evidence type="ECO:0000256" key="4">
    <source>
        <dbReference type="ARBA" id="ARBA00022475"/>
    </source>
</evidence>
<evidence type="ECO:0000256" key="2">
    <source>
        <dbReference type="ARBA" id="ARBA00009474"/>
    </source>
</evidence>
<feature type="transmembrane region" description="Helical" evidence="9">
    <location>
        <begin position="40"/>
        <end position="61"/>
    </location>
</feature>
<dbReference type="OrthoDB" id="7066670at2"/>
<keyword evidence="5" id="KW-0997">Cell inner membrane</keyword>
<reference evidence="10 11" key="1">
    <citation type="journal article" date="2017" name="Antonie Van Leeuwenhoek">
        <title>Rhizobium rhizosphaerae sp. nov., a novel species isolated from rice rhizosphere.</title>
        <authorList>
            <person name="Zhao J.J."/>
            <person name="Zhang J."/>
            <person name="Zhang R.J."/>
            <person name="Zhang C.W."/>
            <person name="Yin H.Q."/>
            <person name="Zhang X.X."/>
        </authorList>
    </citation>
    <scope>NUCLEOTIDE SEQUENCE [LARGE SCALE GENOMIC DNA]</scope>
    <source>
        <strain evidence="10 11">E3</strain>
    </source>
</reference>